<evidence type="ECO:0000313" key="3">
    <source>
        <dbReference type="Proteomes" id="UP000070700"/>
    </source>
</evidence>
<reference evidence="2 3" key="1">
    <citation type="submission" date="2015-10" db="EMBL/GenBank/DDBJ databases">
        <title>Full genome of DAOMC 229536 Phialocephala scopiformis, a fungal endophyte of spruce producing the potent anti-insectan compound rugulosin.</title>
        <authorList>
            <consortium name="DOE Joint Genome Institute"/>
            <person name="Walker A.K."/>
            <person name="Frasz S.L."/>
            <person name="Seifert K.A."/>
            <person name="Miller J.D."/>
            <person name="Mondo S.J."/>
            <person name="Labutti K."/>
            <person name="Lipzen A."/>
            <person name="Dockter R."/>
            <person name="Kennedy M."/>
            <person name="Grigoriev I.V."/>
            <person name="Spatafora J.W."/>
        </authorList>
    </citation>
    <scope>NUCLEOTIDE SEQUENCE [LARGE SCALE GENOMIC DNA]</scope>
    <source>
        <strain evidence="2 3">CBS 120377</strain>
    </source>
</reference>
<evidence type="ECO:0000256" key="1">
    <source>
        <dbReference type="SAM" id="SignalP"/>
    </source>
</evidence>
<dbReference type="Proteomes" id="UP000070700">
    <property type="component" value="Unassembled WGS sequence"/>
</dbReference>
<dbReference type="AlphaFoldDB" id="A0A194X2U3"/>
<dbReference type="KEGG" id="psco:LY89DRAFT_736537"/>
<feature type="signal peptide" evidence="1">
    <location>
        <begin position="1"/>
        <end position="22"/>
    </location>
</feature>
<dbReference type="GeneID" id="28829860"/>
<dbReference type="EMBL" id="KQ947420">
    <property type="protein sequence ID" value="KUJ14505.1"/>
    <property type="molecule type" value="Genomic_DNA"/>
</dbReference>
<dbReference type="STRING" id="149040.A0A194X2U3"/>
<keyword evidence="1" id="KW-0732">Signal</keyword>
<dbReference type="RefSeq" id="XP_018068860.1">
    <property type="nucleotide sequence ID" value="XM_018220134.1"/>
</dbReference>
<feature type="chain" id="PRO_5008267769" description="AB hydrolase-1 domain-containing protein" evidence="1">
    <location>
        <begin position="23"/>
        <end position="234"/>
    </location>
</feature>
<gene>
    <name evidence="2" type="ORF">LY89DRAFT_736537</name>
</gene>
<name>A0A194X2U3_MOLSC</name>
<sequence length="234" mass="25003">MFKKLPALLILATSTSRLLVHALPTYSDKTIIWYPCGDSTTIPYSCGNLTVPLDYTDHSSAKTLSLSLVKVNATKQPSQGSILFNPGGPGEIGTSFVAATADVFLAVTGGNYDLIGFDTRGTGTTLPFSCYASDDERVIFVLKGPLTTNASATSLGESWAVGQSLAQNCYDNARDVGELNWDRGTVLGETVAAMFPERMDKIVLDGVLNPTQYYEGRDIQELAASEATFAGFFA</sequence>
<dbReference type="InterPro" id="IPR029058">
    <property type="entry name" value="AB_hydrolase_fold"/>
</dbReference>
<dbReference type="OrthoDB" id="425534at2759"/>
<evidence type="ECO:0008006" key="4">
    <source>
        <dbReference type="Google" id="ProtNLM"/>
    </source>
</evidence>
<dbReference type="SUPFAM" id="SSF53474">
    <property type="entry name" value="alpha/beta-Hydrolases"/>
    <property type="match status" value="1"/>
</dbReference>
<dbReference type="Gene3D" id="3.40.50.1820">
    <property type="entry name" value="alpha/beta hydrolase"/>
    <property type="match status" value="1"/>
</dbReference>
<dbReference type="InParanoid" id="A0A194X2U3"/>
<accession>A0A194X2U3</accession>
<keyword evidence="3" id="KW-1185">Reference proteome</keyword>
<proteinExistence type="predicted"/>
<organism evidence="2 3">
    <name type="scientific">Mollisia scopiformis</name>
    <name type="common">Conifer needle endophyte fungus</name>
    <name type="synonym">Phialocephala scopiformis</name>
    <dbReference type="NCBI Taxonomy" id="149040"/>
    <lineage>
        <taxon>Eukaryota</taxon>
        <taxon>Fungi</taxon>
        <taxon>Dikarya</taxon>
        <taxon>Ascomycota</taxon>
        <taxon>Pezizomycotina</taxon>
        <taxon>Leotiomycetes</taxon>
        <taxon>Helotiales</taxon>
        <taxon>Mollisiaceae</taxon>
        <taxon>Mollisia</taxon>
    </lineage>
</organism>
<protein>
    <recommendedName>
        <fullName evidence="4">AB hydrolase-1 domain-containing protein</fullName>
    </recommendedName>
</protein>
<evidence type="ECO:0000313" key="2">
    <source>
        <dbReference type="EMBL" id="KUJ14505.1"/>
    </source>
</evidence>